<reference evidence="3" key="1">
    <citation type="submission" date="2024-06" db="EMBL/GenBank/DDBJ databases">
        <authorList>
            <person name="Ryan C."/>
        </authorList>
    </citation>
    <scope>NUCLEOTIDE SEQUENCE [LARGE SCALE GENOMIC DNA]</scope>
</reference>
<organism evidence="2 3">
    <name type="scientific">Urochloa decumbens</name>
    <dbReference type="NCBI Taxonomy" id="240449"/>
    <lineage>
        <taxon>Eukaryota</taxon>
        <taxon>Viridiplantae</taxon>
        <taxon>Streptophyta</taxon>
        <taxon>Embryophyta</taxon>
        <taxon>Tracheophyta</taxon>
        <taxon>Spermatophyta</taxon>
        <taxon>Magnoliopsida</taxon>
        <taxon>Liliopsida</taxon>
        <taxon>Poales</taxon>
        <taxon>Poaceae</taxon>
        <taxon>PACMAD clade</taxon>
        <taxon>Panicoideae</taxon>
        <taxon>Panicodae</taxon>
        <taxon>Paniceae</taxon>
        <taxon>Melinidinae</taxon>
        <taxon>Urochloa</taxon>
    </lineage>
</organism>
<protein>
    <recommendedName>
        <fullName evidence="4">Pectinesterase inhibitor domain-containing protein</fullName>
    </recommendedName>
</protein>
<gene>
    <name evidence="2" type="ORF">URODEC1_LOCUS69776</name>
</gene>
<name>A0ABC9BY19_9POAL</name>
<reference evidence="2 3" key="2">
    <citation type="submission" date="2024-10" db="EMBL/GenBank/DDBJ databases">
        <authorList>
            <person name="Ryan C."/>
        </authorList>
    </citation>
    <scope>NUCLEOTIDE SEQUENCE [LARGE SCALE GENOMIC DNA]</scope>
</reference>
<sequence>MKRTAMTTVLALSAVSLAAFFIAGAAAGAAPGCYEVPTMTWSDACLSAAGEALLHAPDTAAATMYALAAARRAMASYDATVAQANRLIRGPPVPGGVERAAYMHCVASYTEAKSRMAVVAGDMAAGCVVYETRLEYSKALAALQSCNWKLAAEFPNSPLVAMNKDDYDLSVLAVDLGNLIGGSLP</sequence>
<feature type="chain" id="PRO_5044782999" description="Pectinesterase inhibitor domain-containing protein" evidence="1">
    <location>
        <begin position="19"/>
        <end position="185"/>
    </location>
</feature>
<dbReference type="PANTHER" id="PTHR34838">
    <property type="entry name" value="OS08G0142100 PROTEIN-RELATED"/>
    <property type="match status" value="1"/>
</dbReference>
<dbReference type="Proteomes" id="UP001497457">
    <property type="component" value="Chromosome 28b"/>
</dbReference>
<dbReference type="PANTHER" id="PTHR34838:SF9">
    <property type="entry name" value="PECTINESTERASE INHIBITOR DOMAIN-CONTAINING PROTEIN"/>
    <property type="match status" value="1"/>
</dbReference>
<evidence type="ECO:0000313" key="2">
    <source>
        <dbReference type="EMBL" id="CAL5009983.1"/>
    </source>
</evidence>
<keyword evidence="3" id="KW-1185">Reference proteome</keyword>
<keyword evidence="1" id="KW-0732">Signal</keyword>
<evidence type="ECO:0000313" key="3">
    <source>
        <dbReference type="Proteomes" id="UP001497457"/>
    </source>
</evidence>
<evidence type="ECO:0000256" key="1">
    <source>
        <dbReference type="SAM" id="SignalP"/>
    </source>
</evidence>
<accession>A0ABC9BY19</accession>
<dbReference type="SUPFAM" id="SSF101148">
    <property type="entry name" value="Plant invertase/pectin methylesterase inhibitor"/>
    <property type="match status" value="1"/>
</dbReference>
<dbReference type="InterPro" id="IPR035513">
    <property type="entry name" value="Invertase/methylesterase_inhib"/>
</dbReference>
<feature type="signal peptide" evidence="1">
    <location>
        <begin position="1"/>
        <end position="18"/>
    </location>
</feature>
<dbReference type="AlphaFoldDB" id="A0ABC9BY19"/>
<dbReference type="Gene3D" id="1.20.140.40">
    <property type="entry name" value="Invertase/pectin methylesterase inhibitor family protein"/>
    <property type="match status" value="1"/>
</dbReference>
<proteinExistence type="predicted"/>
<dbReference type="EMBL" id="OZ075138">
    <property type="protein sequence ID" value="CAL5009983.1"/>
    <property type="molecule type" value="Genomic_DNA"/>
</dbReference>
<evidence type="ECO:0008006" key="4">
    <source>
        <dbReference type="Google" id="ProtNLM"/>
    </source>
</evidence>